<gene>
    <name evidence="1" type="ORF">HNQ71_006551</name>
</gene>
<organism evidence="1 2">
    <name type="scientific">Mesorhizobium sangaii</name>
    <dbReference type="NCBI Taxonomy" id="505389"/>
    <lineage>
        <taxon>Bacteria</taxon>
        <taxon>Pseudomonadati</taxon>
        <taxon>Pseudomonadota</taxon>
        <taxon>Alphaproteobacteria</taxon>
        <taxon>Hyphomicrobiales</taxon>
        <taxon>Phyllobacteriaceae</taxon>
        <taxon>Mesorhizobium</taxon>
    </lineage>
</organism>
<evidence type="ECO:0000313" key="2">
    <source>
        <dbReference type="Proteomes" id="UP000556329"/>
    </source>
</evidence>
<sequence>MDWLQADMAGGAILLMPTPFDPKRDRLTLVTEAMSYTLTAFQDDGVSVWDIASAVMPSRVVAQSVSAIFLNTQSFNPLQLLASVGRENSVQQWDPMFSTGVPSLILRTVQKLGVPRRFSLRSYWFKSSSPW</sequence>
<dbReference type="Proteomes" id="UP000556329">
    <property type="component" value="Unassembled WGS sequence"/>
</dbReference>
<dbReference type="RefSeq" id="WP_184877976.1">
    <property type="nucleotide sequence ID" value="NZ_JACHEF010000010.1"/>
</dbReference>
<proteinExistence type="predicted"/>
<evidence type="ECO:0000313" key="1">
    <source>
        <dbReference type="EMBL" id="MBB6413842.1"/>
    </source>
</evidence>
<reference evidence="1 2" key="1">
    <citation type="submission" date="2020-08" db="EMBL/GenBank/DDBJ databases">
        <title>Genomic Encyclopedia of Type Strains, Phase IV (KMG-IV): sequencing the most valuable type-strain genomes for metagenomic binning, comparative biology and taxonomic classification.</title>
        <authorList>
            <person name="Goeker M."/>
        </authorList>
    </citation>
    <scope>NUCLEOTIDE SEQUENCE [LARGE SCALE GENOMIC DNA]</scope>
    <source>
        <strain evidence="1 2">DSM 100039</strain>
    </source>
</reference>
<dbReference type="EMBL" id="JACHEF010000010">
    <property type="protein sequence ID" value="MBB6413842.1"/>
    <property type="molecule type" value="Genomic_DNA"/>
</dbReference>
<accession>A0A841PUW5</accession>
<comment type="caution">
    <text evidence="1">The sequence shown here is derived from an EMBL/GenBank/DDBJ whole genome shotgun (WGS) entry which is preliminary data.</text>
</comment>
<name>A0A841PUW5_9HYPH</name>
<protein>
    <submittedName>
        <fullName evidence="1">Uncharacterized protein</fullName>
    </submittedName>
</protein>
<dbReference type="AlphaFoldDB" id="A0A841PUW5"/>
<keyword evidence="2" id="KW-1185">Reference proteome</keyword>